<sequence length="34" mass="3654">MTDVQKAAVAIGLLFAFTLYVLAAIVIRFVGVGW</sequence>
<name>A0A0F9CZQ9_9ZZZZ</name>
<keyword evidence="1" id="KW-0812">Transmembrane</keyword>
<feature type="transmembrane region" description="Helical" evidence="1">
    <location>
        <begin position="7"/>
        <end position="30"/>
    </location>
</feature>
<reference evidence="2" key="1">
    <citation type="journal article" date="2015" name="Nature">
        <title>Complex archaea that bridge the gap between prokaryotes and eukaryotes.</title>
        <authorList>
            <person name="Spang A."/>
            <person name="Saw J.H."/>
            <person name="Jorgensen S.L."/>
            <person name="Zaremba-Niedzwiedzka K."/>
            <person name="Martijn J."/>
            <person name="Lind A.E."/>
            <person name="van Eijk R."/>
            <person name="Schleper C."/>
            <person name="Guy L."/>
            <person name="Ettema T.J."/>
        </authorList>
    </citation>
    <scope>NUCLEOTIDE SEQUENCE</scope>
</reference>
<protein>
    <submittedName>
        <fullName evidence="2">Uncharacterized protein</fullName>
    </submittedName>
</protein>
<comment type="caution">
    <text evidence="2">The sequence shown here is derived from an EMBL/GenBank/DDBJ whole genome shotgun (WGS) entry which is preliminary data.</text>
</comment>
<evidence type="ECO:0000313" key="2">
    <source>
        <dbReference type="EMBL" id="KKL46951.1"/>
    </source>
</evidence>
<dbReference type="AlphaFoldDB" id="A0A0F9CZQ9"/>
<keyword evidence="1" id="KW-0472">Membrane</keyword>
<gene>
    <name evidence="2" type="ORF">LCGC14_2340390</name>
</gene>
<evidence type="ECO:0000256" key="1">
    <source>
        <dbReference type="SAM" id="Phobius"/>
    </source>
</evidence>
<dbReference type="EMBL" id="LAZR01033846">
    <property type="protein sequence ID" value="KKL46951.1"/>
    <property type="molecule type" value="Genomic_DNA"/>
</dbReference>
<organism evidence="2">
    <name type="scientific">marine sediment metagenome</name>
    <dbReference type="NCBI Taxonomy" id="412755"/>
    <lineage>
        <taxon>unclassified sequences</taxon>
        <taxon>metagenomes</taxon>
        <taxon>ecological metagenomes</taxon>
    </lineage>
</organism>
<keyword evidence="1" id="KW-1133">Transmembrane helix</keyword>
<proteinExistence type="predicted"/>
<accession>A0A0F9CZQ9</accession>